<keyword evidence="2" id="KW-1185">Reference proteome</keyword>
<dbReference type="eggNOG" id="arCOG03597">
    <property type="taxonomic scope" value="Archaea"/>
</dbReference>
<dbReference type="KEGG" id="mpl:Mpal_2748"/>
<gene>
    <name evidence="1" type="ordered locus">Mpal_2748</name>
</gene>
<dbReference type="GeneID" id="7270856"/>
<dbReference type="Pfam" id="PF10967">
    <property type="entry name" value="DUF2769"/>
    <property type="match status" value="1"/>
</dbReference>
<dbReference type="OrthoDB" id="71341at2157"/>
<proteinExistence type="predicted"/>
<protein>
    <recommendedName>
        <fullName evidence="3">DUF2769 domain-containing protein</fullName>
    </recommendedName>
</protein>
<evidence type="ECO:0000313" key="2">
    <source>
        <dbReference type="Proteomes" id="UP000002457"/>
    </source>
</evidence>
<sequence>MDVFEETIQSLSGKSSVDKAAAIAEMHEKCPCPGCPTYNRCASEAKEKLFCINGRSFMCISDQKTCACPTCGLGQSVGLKNTSFCTRGSEMGQRYEHTIWGTSLLK</sequence>
<reference evidence="1 2" key="1">
    <citation type="journal article" date="2015" name="Genome Announc.">
        <title>Complete Genome Sequence of Methanosphaerula palustris E1-9CT, a Hydrogenotrophic Methanogen Isolated from a Minerotrophic Fen Peatland.</title>
        <authorList>
            <person name="Cadillo-Quiroz H."/>
            <person name="Browne P."/>
            <person name="Kyrpides N."/>
            <person name="Woyke T."/>
            <person name="Goodwin L."/>
            <person name="Detter C."/>
            <person name="Yavitt J.B."/>
            <person name="Zinder S.H."/>
        </authorList>
    </citation>
    <scope>NUCLEOTIDE SEQUENCE [LARGE SCALE GENOMIC DNA]</scope>
    <source>
        <strain evidence="2">ATCC BAA-1556 / DSM 19958 / E1-9c</strain>
    </source>
</reference>
<dbReference type="HOGENOM" id="CLU_170072_0_0_2"/>
<evidence type="ECO:0000313" key="1">
    <source>
        <dbReference type="EMBL" id="ACL18010.1"/>
    </source>
</evidence>
<organism evidence="1 2">
    <name type="scientific">Methanosphaerula palustris (strain ATCC BAA-1556 / DSM 19958 / E1-9c)</name>
    <dbReference type="NCBI Taxonomy" id="521011"/>
    <lineage>
        <taxon>Archaea</taxon>
        <taxon>Methanobacteriati</taxon>
        <taxon>Methanobacteriota</taxon>
        <taxon>Stenosarchaea group</taxon>
        <taxon>Methanomicrobia</taxon>
        <taxon>Methanomicrobiales</taxon>
        <taxon>Methanoregulaceae</taxon>
        <taxon>Methanosphaerula</taxon>
    </lineage>
</organism>
<dbReference type="RefSeq" id="WP_012619329.1">
    <property type="nucleotide sequence ID" value="NC_011832.1"/>
</dbReference>
<dbReference type="AlphaFoldDB" id="B8GFX7"/>
<dbReference type="InterPro" id="IPR020075">
    <property type="entry name" value="Uncharacterised_AF2234"/>
</dbReference>
<evidence type="ECO:0008006" key="3">
    <source>
        <dbReference type="Google" id="ProtNLM"/>
    </source>
</evidence>
<dbReference type="EMBL" id="CP001338">
    <property type="protein sequence ID" value="ACL18010.1"/>
    <property type="molecule type" value="Genomic_DNA"/>
</dbReference>
<name>B8GFX7_METPE</name>
<dbReference type="Proteomes" id="UP000002457">
    <property type="component" value="Chromosome"/>
</dbReference>
<accession>B8GFX7</accession>